<evidence type="ECO:0000256" key="19">
    <source>
        <dbReference type="SAM" id="SignalP"/>
    </source>
</evidence>
<evidence type="ECO:0000256" key="6">
    <source>
        <dbReference type="ARBA" id="ARBA00022679"/>
    </source>
</evidence>
<dbReference type="PANTHER" id="PTHR48006:SF34">
    <property type="entry name" value="OS08G0203700 PROTEIN"/>
    <property type="match status" value="1"/>
</dbReference>
<keyword evidence="9" id="KW-0677">Repeat</keyword>
<dbReference type="FunFam" id="3.30.200.20:FF:000140">
    <property type="entry name" value="Leucine-rich repeat receptor-like protein kinase"/>
    <property type="match status" value="1"/>
</dbReference>
<evidence type="ECO:0000256" key="13">
    <source>
        <dbReference type="ARBA" id="ARBA00022989"/>
    </source>
</evidence>
<organism evidence="21 22">
    <name type="scientific">Elaeis guineensis var. tenera</name>
    <name type="common">Oil palm</name>
    <dbReference type="NCBI Taxonomy" id="51953"/>
    <lineage>
        <taxon>Eukaryota</taxon>
        <taxon>Viridiplantae</taxon>
        <taxon>Streptophyta</taxon>
        <taxon>Embryophyta</taxon>
        <taxon>Tracheophyta</taxon>
        <taxon>Spermatophyta</taxon>
        <taxon>Magnoliopsida</taxon>
        <taxon>Liliopsida</taxon>
        <taxon>Arecaceae</taxon>
        <taxon>Arecoideae</taxon>
        <taxon>Cocoseae</taxon>
        <taxon>Elaeidinae</taxon>
        <taxon>Elaeis</taxon>
    </lineage>
</organism>
<keyword evidence="7 18" id="KW-0812">Transmembrane</keyword>
<keyword evidence="6" id="KW-0808">Transferase</keyword>
<dbReference type="Pfam" id="PF00560">
    <property type="entry name" value="LRR_1"/>
    <property type="match status" value="3"/>
</dbReference>
<evidence type="ECO:0000259" key="20">
    <source>
        <dbReference type="PROSITE" id="PS50011"/>
    </source>
</evidence>
<dbReference type="GO" id="GO:0005524">
    <property type="term" value="F:ATP binding"/>
    <property type="evidence" value="ECO:0007669"/>
    <property type="project" value="UniProtKB-KW"/>
</dbReference>
<keyword evidence="12" id="KW-0067">ATP-binding</keyword>
<dbReference type="GO" id="GO:0005886">
    <property type="term" value="C:plasma membrane"/>
    <property type="evidence" value="ECO:0007669"/>
    <property type="project" value="TreeGrafter"/>
</dbReference>
<feature type="signal peptide" evidence="19">
    <location>
        <begin position="1"/>
        <end position="32"/>
    </location>
</feature>
<dbReference type="Gene3D" id="3.80.10.10">
    <property type="entry name" value="Ribonuclease Inhibitor"/>
    <property type="match status" value="2"/>
</dbReference>
<dbReference type="FunCoup" id="A0A6I9SEG4">
    <property type="interactions" value="956"/>
</dbReference>
<evidence type="ECO:0000256" key="14">
    <source>
        <dbReference type="ARBA" id="ARBA00023136"/>
    </source>
</evidence>
<proteinExistence type="predicted"/>
<dbReference type="PROSITE" id="PS50011">
    <property type="entry name" value="PROTEIN_KINASE_DOM"/>
    <property type="match status" value="1"/>
</dbReference>
<dbReference type="Gene3D" id="2.60.120.430">
    <property type="entry name" value="Galactose-binding lectin"/>
    <property type="match status" value="1"/>
</dbReference>
<dbReference type="OrthoDB" id="763721at2759"/>
<keyword evidence="13 18" id="KW-1133">Transmembrane helix</keyword>
<dbReference type="Gene3D" id="3.30.200.20">
    <property type="entry name" value="Phosphorylase Kinase, domain 1"/>
    <property type="match status" value="1"/>
</dbReference>
<keyword evidence="15" id="KW-0675">Receptor</keyword>
<dbReference type="PANTHER" id="PTHR48006">
    <property type="entry name" value="LEUCINE-RICH REPEAT-CONTAINING PROTEIN DDB_G0281931-RELATED"/>
    <property type="match status" value="1"/>
</dbReference>
<evidence type="ECO:0000313" key="21">
    <source>
        <dbReference type="Proteomes" id="UP000504607"/>
    </source>
</evidence>
<dbReference type="Gene3D" id="1.10.510.10">
    <property type="entry name" value="Transferase(Phosphotransferase) domain 1"/>
    <property type="match status" value="1"/>
</dbReference>
<feature type="domain" description="Protein kinase" evidence="20">
    <location>
        <begin position="696"/>
        <end position="972"/>
    </location>
</feature>
<evidence type="ECO:0000256" key="1">
    <source>
        <dbReference type="ARBA" id="ARBA00004167"/>
    </source>
</evidence>
<evidence type="ECO:0000256" key="7">
    <source>
        <dbReference type="ARBA" id="ARBA00022692"/>
    </source>
</evidence>
<dbReference type="InterPro" id="IPR000719">
    <property type="entry name" value="Prot_kinase_dom"/>
</dbReference>
<evidence type="ECO:0000256" key="17">
    <source>
        <dbReference type="SAM" id="MobiDB-lite"/>
    </source>
</evidence>
<dbReference type="GO" id="GO:0004674">
    <property type="term" value="F:protein serine/threonine kinase activity"/>
    <property type="evidence" value="ECO:0007669"/>
    <property type="project" value="UniProtKB-KW"/>
</dbReference>
<feature type="chain" id="PRO_5027119133" description="non-specific serine/threonine protein kinase" evidence="19">
    <location>
        <begin position="33"/>
        <end position="1043"/>
    </location>
</feature>
<dbReference type="InterPro" id="IPR001245">
    <property type="entry name" value="Ser-Thr/Tyr_kinase_cat_dom"/>
</dbReference>
<sequence length="1043" mass="113938">MGMVPTKGSIFYLPAIVLSFLCLFLHVGRSGARATTDSSEVEALNAILGSWGKKATTSPAWNISGEPCSGAAIDSTDFKNPNFNPAIKCDCSYNNGTTCHITQLRVYALDVEGTIPEELQNLTYLKDLDLSQNYLTGPLPAFIGNLTELQYFTVGTNALSGTIPKELGKLQKLISLGVGANNFSGSLPSELGNLSNLQQLYVDSCGVGGEFPSTVSSLKNLQTLWASDNNFTGKIPDFSETNLTTLRMQGNSFEGPIPSSFSSLTSLTDLRLGDISNGSSTLAFISNLTSLSKLVLRNSRISDAIPPDFSLYTNLQILDLSFNNLTGQLPQSLFNLSSLSYLFLGNNSLSGSLPTSKSNSLLNIDVSYNQLSGSFPSWVSQQNLKLNLVANNFVVDSSNISALPSGLNCLQRDIPCNRGSPIYSSFAITCGGNKTITSSDGTVYEIDSKTLTTASYYVTDSNRWAVSSVGTFMDASNPDYILNSASQFPNTLETELYQTQRLSPSSLRYYGLGLENGNYTIKLHFAETQILDPPTWKSVGRRVFDIYIQGDRKEKDFDIKKEAGEKSFRAVVKEYTAPVTNNFLDIHFFWSGKGTCCVPTQGYYGSSISAISVYPFDFTPTVSNKPPSTDSTNKKTGLVAGIAAGAVALGLFTLLVILIYRQRRRLGKDDDEDLLEISARPDTFTYMELKTATENFNPNNKLGEGGFGPVFKGKVLDGRIVAVKQLSAASRQGKRQFMAEIATISAVQHRNLVKLYGCCIEGGKRLLVYEYLENKSLDQALFGTSENNLHLDWPTRFEICLGTARGLAYLHEESRVRIVHRDVKASNILLDADLIPKISDFGLAKLYDDKKTHISTRVAGTIGYLAPEYAMRGHLTEKADVFGFGVVALEVLSGRPNSDQSLEAEKVYLLEWAWSLRENKRELEMVDPWLSSFNEEEAIRIINVALLCTQASPMLRPPMSRVVAMLAGDIEVGEVTTRPGYLTDWQFNDISSSFASGGVSKPSMIKSVNIQTSIPSNITMGSDTKPMPSPSGPLLDEVITEGR</sequence>
<keyword evidence="10" id="KW-0547">Nucleotide-binding</keyword>
<accession>A0A6I9SEG4</accession>
<keyword evidence="21" id="KW-1185">Reference proteome</keyword>
<keyword evidence="5" id="KW-0433">Leucine-rich repeat</keyword>
<gene>
    <name evidence="22" type="primary">LOC105060377</name>
</gene>
<keyword evidence="16" id="KW-0325">Glycoprotein</keyword>
<dbReference type="InterPro" id="IPR001611">
    <property type="entry name" value="Leu-rich_rpt"/>
</dbReference>
<name>A0A6I9SEG4_ELAGV</name>
<dbReference type="RefSeq" id="XP_010942352.1">
    <property type="nucleotide sequence ID" value="XM_010944050.3"/>
</dbReference>
<evidence type="ECO:0000256" key="2">
    <source>
        <dbReference type="ARBA" id="ARBA00012513"/>
    </source>
</evidence>
<keyword evidence="4" id="KW-0597">Phosphoprotein</keyword>
<dbReference type="InParanoid" id="A0A6I9SEG4"/>
<evidence type="ECO:0000256" key="11">
    <source>
        <dbReference type="ARBA" id="ARBA00022777"/>
    </source>
</evidence>
<dbReference type="InterPro" id="IPR051824">
    <property type="entry name" value="LRR_Rcpt-Like_S/T_Kinase"/>
</dbReference>
<dbReference type="FunFam" id="2.60.120.430:FF:000002">
    <property type="entry name" value="Leucine-rich repeat receptor-like protein kinase"/>
    <property type="match status" value="1"/>
</dbReference>
<dbReference type="InterPro" id="IPR008271">
    <property type="entry name" value="Ser/Thr_kinase_AS"/>
</dbReference>
<keyword evidence="3" id="KW-0723">Serine/threonine-protein kinase</keyword>
<dbReference type="GeneID" id="105060377"/>
<dbReference type="FunFam" id="1.10.510.10:FF:000044">
    <property type="entry name" value="Putative LRR receptor-like serine/threonine-protein kinase"/>
    <property type="match status" value="1"/>
</dbReference>
<dbReference type="EC" id="2.7.11.1" evidence="2"/>
<dbReference type="CDD" id="cd14066">
    <property type="entry name" value="STKc_IRAK"/>
    <property type="match status" value="1"/>
</dbReference>
<feature type="transmembrane region" description="Helical" evidence="18">
    <location>
        <begin position="638"/>
        <end position="660"/>
    </location>
</feature>
<dbReference type="Pfam" id="PF13855">
    <property type="entry name" value="LRR_8"/>
    <property type="match status" value="1"/>
</dbReference>
<evidence type="ECO:0000256" key="12">
    <source>
        <dbReference type="ARBA" id="ARBA00022840"/>
    </source>
</evidence>
<protein>
    <recommendedName>
        <fullName evidence="2">non-specific serine/threonine protein kinase</fullName>
        <ecNumber evidence="2">2.7.11.1</ecNumber>
    </recommendedName>
</protein>
<evidence type="ECO:0000256" key="4">
    <source>
        <dbReference type="ARBA" id="ARBA00022553"/>
    </source>
</evidence>
<evidence type="ECO:0000256" key="3">
    <source>
        <dbReference type="ARBA" id="ARBA00022527"/>
    </source>
</evidence>
<evidence type="ECO:0000256" key="15">
    <source>
        <dbReference type="ARBA" id="ARBA00023170"/>
    </source>
</evidence>
<keyword evidence="14 18" id="KW-0472">Membrane</keyword>
<dbReference type="PROSITE" id="PS00108">
    <property type="entry name" value="PROTEIN_KINASE_ST"/>
    <property type="match status" value="1"/>
</dbReference>
<evidence type="ECO:0000256" key="10">
    <source>
        <dbReference type="ARBA" id="ARBA00022741"/>
    </source>
</evidence>
<dbReference type="Proteomes" id="UP000504607">
    <property type="component" value="Chromosome 1"/>
</dbReference>
<dbReference type="KEGG" id="egu:105060377"/>
<dbReference type="SUPFAM" id="SSF52058">
    <property type="entry name" value="L domain-like"/>
    <property type="match status" value="1"/>
</dbReference>
<evidence type="ECO:0000256" key="18">
    <source>
        <dbReference type="SAM" id="Phobius"/>
    </source>
</evidence>
<dbReference type="InterPro" id="IPR021720">
    <property type="entry name" value="Malectin_dom"/>
</dbReference>
<dbReference type="FunFam" id="3.80.10.10:FF:000766">
    <property type="entry name" value="Os05g0263100 protein"/>
    <property type="match status" value="1"/>
</dbReference>
<dbReference type="Pfam" id="PF11721">
    <property type="entry name" value="Malectin"/>
    <property type="match status" value="1"/>
</dbReference>
<dbReference type="SUPFAM" id="SSF56112">
    <property type="entry name" value="Protein kinase-like (PK-like)"/>
    <property type="match status" value="1"/>
</dbReference>
<feature type="region of interest" description="Disordered" evidence="17">
    <location>
        <begin position="1016"/>
        <end position="1043"/>
    </location>
</feature>
<keyword evidence="11" id="KW-0418">Kinase</keyword>
<keyword evidence="8 19" id="KW-0732">Signal</keyword>
<evidence type="ECO:0000256" key="5">
    <source>
        <dbReference type="ARBA" id="ARBA00022614"/>
    </source>
</evidence>
<evidence type="ECO:0000256" key="8">
    <source>
        <dbReference type="ARBA" id="ARBA00022729"/>
    </source>
</evidence>
<evidence type="ECO:0000256" key="16">
    <source>
        <dbReference type="ARBA" id="ARBA00023180"/>
    </source>
</evidence>
<evidence type="ECO:0000256" key="9">
    <source>
        <dbReference type="ARBA" id="ARBA00022737"/>
    </source>
</evidence>
<dbReference type="InterPro" id="IPR032675">
    <property type="entry name" value="LRR_dom_sf"/>
</dbReference>
<dbReference type="Pfam" id="PF07714">
    <property type="entry name" value="PK_Tyr_Ser-Thr"/>
    <property type="match status" value="1"/>
</dbReference>
<comment type="subcellular location">
    <subcellularLocation>
        <location evidence="1">Membrane</location>
        <topology evidence="1">Single-pass membrane protein</topology>
    </subcellularLocation>
</comment>
<dbReference type="AlphaFoldDB" id="A0A6I9SEG4"/>
<dbReference type="InterPro" id="IPR011009">
    <property type="entry name" value="Kinase-like_dom_sf"/>
</dbReference>
<reference evidence="22" key="1">
    <citation type="submission" date="2025-08" db="UniProtKB">
        <authorList>
            <consortium name="RefSeq"/>
        </authorList>
    </citation>
    <scope>IDENTIFICATION</scope>
</reference>
<dbReference type="FunFam" id="3.80.10.10:FF:000298">
    <property type="entry name" value="Putative LRR receptor-like serine/threonine-protein kinase"/>
    <property type="match status" value="1"/>
</dbReference>
<dbReference type="SMART" id="SM00220">
    <property type="entry name" value="S_TKc"/>
    <property type="match status" value="1"/>
</dbReference>
<evidence type="ECO:0000313" key="22">
    <source>
        <dbReference type="RefSeq" id="XP_010942352.1"/>
    </source>
</evidence>